<evidence type="ECO:0000313" key="2">
    <source>
        <dbReference type="EMBL" id="JAC82697.1"/>
    </source>
</evidence>
<feature type="compositionally biased region" description="Basic and acidic residues" evidence="1">
    <location>
        <begin position="94"/>
        <end position="103"/>
    </location>
</feature>
<dbReference type="AlphaFoldDB" id="A0A061SEX8"/>
<organism evidence="3">
    <name type="scientific">Tetraselmis sp. GSL018</name>
    <dbReference type="NCBI Taxonomy" id="582737"/>
    <lineage>
        <taxon>Eukaryota</taxon>
        <taxon>Viridiplantae</taxon>
        <taxon>Chlorophyta</taxon>
        <taxon>core chlorophytes</taxon>
        <taxon>Chlorodendrophyceae</taxon>
        <taxon>Chlorodendrales</taxon>
        <taxon>Chlorodendraceae</taxon>
        <taxon>Tetraselmis</taxon>
    </lineage>
</organism>
<evidence type="ECO:0000256" key="1">
    <source>
        <dbReference type="SAM" id="MobiDB-lite"/>
    </source>
</evidence>
<accession>A0A061SEX8</accession>
<dbReference type="EMBL" id="GBEZ01001270">
    <property type="protein sequence ID" value="JAC83692.1"/>
    <property type="molecule type" value="Transcribed_RNA"/>
</dbReference>
<sequence length="293" mass="31690">MESARCVVIRAEPPLRALDSVRYAKGSHLLAEVRCHEDGVHPRVEVARAVKGAKAQGAQVLPELEVDLQLPVHLSRRQQKQPDLGVSLLDDPEDGPRVPVPEDPRLARRGAELVQALGDFQRGHPVEHPERRLGAHVGLAALDRVLVGDRVEPEDGVESVNHAAVLGVGEARPIPDERAPPNRELLQVGGREIDLARPGDAGDLADAPRDLDQARLPVCSLRGRRAGPPVDDEALGAVAQHLYAFQPQDRGSDGRPVTPGAPVNVPILKALCEHRLPPVQLWQDAHLALPRAK</sequence>
<gene>
    <name evidence="3" type="ORF">TSPGSL018_2748</name>
    <name evidence="2" type="ORF">TSPGSL018_5124</name>
</gene>
<dbReference type="EMBL" id="GBEZ01002349">
    <property type="protein sequence ID" value="JAC82697.1"/>
    <property type="molecule type" value="Transcribed_RNA"/>
</dbReference>
<protein>
    <submittedName>
        <fullName evidence="3">Uncharacterized protein</fullName>
    </submittedName>
</protein>
<evidence type="ECO:0000313" key="3">
    <source>
        <dbReference type="EMBL" id="JAC83692.1"/>
    </source>
</evidence>
<proteinExistence type="predicted"/>
<name>A0A061SEX8_9CHLO</name>
<reference evidence="3" key="1">
    <citation type="submission" date="2014-05" db="EMBL/GenBank/DDBJ databases">
        <title>The transcriptome of the halophilic microalga Tetraselmis sp. GSL018 isolated from the Great Salt Lake, Utah.</title>
        <authorList>
            <person name="Jinkerson R.E."/>
            <person name="D'Adamo S."/>
            <person name="Posewitz M.C."/>
        </authorList>
    </citation>
    <scope>NUCLEOTIDE SEQUENCE</scope>
    <source>
        <strain evidence="3">GSL018</strain>
    </source>
</reference>
<feature type="region of interest" description="Disordered" evidence="1">
    <location>
        <begin position="76"/>
        <end position="103"/>
    </location>
</feature>